<proteinExistence type="predicted"/>
<dbReference type="EMBL" id="CAETWZ010000114">
    <property type="protein sequence ID" value="CAB4368266.1"/>
    <property type="molecule type" value="Genomic_DNA"/>
</dbReference>
<name>A0A6J6AH90_9ZZZZ</name>
<dbReference type="AlphaFoldDB" id="A0A6J6AH90"/>
<gene>
    <name evidence="1" type="ORF">UFOPK4179_01064</name>
</gene>
<sequence>MLTIAPRSPSSNGSVWLIAVAAIRIASNVPTKLMAITFLNASMFAAESYEPSLPMVRCAQPIPAEFTKTRSGPMDFAISTALMMSSVLVTSTAQNAPPTSFASASPTSCWRSRSAMTTFAPPFARRRTEAAPIPDAPPVTIALTPLSSIPTGYAIRSPTS</sequence>
<protein>
    <submittedName>
        <fullName evidence="1">Unannotated protein</fullName>
    </submittedName>
</protein>
<accession>A0A6J6AH90</accession>
<organism evidence="1">
    <name type="scientific">freshwater metagenome</name>
    <dbReference type="NCBI Taxonomy" id="449393"/>
    <lineage>
        <taxon>unclassified sequences</taxon>
        <taxon>metagenomes</taxon>
        <taxon>ecological metagenomes</taxon>
    </lineage>
</organism>
<evidence type="ECO:0000313" key="1">
    <source>
        <dbReference type="EMBL" id="CAB4368266.1"/>
    </source>
</evidence>
<reference evidence="1" key="1">
    <citation type="submission" date="2020-05" db="EMBL/GenBank/DDBJ databases">
        <authorList>
            <person name="Chiriac C."/>
            <person name="Salcher M."/>
            <person name="Ghai R."/>
            <person name="Kavagutti S V."/>
        </authorList>
    </citation>
    <scope>NUCLEOTIDE SEQUENCE</scope>
</reference>